<dbReference type="PANTHER" id="PTHR45947">
    <property type="entry name" value="SULFOQUINOVOSYL TRANSFERASE SQD2"/>
    <property type="match status" value="1"/>
</dbReference>
<dbReference type="Pfam" id="PF00534">
    <property type="entry name" value="Glycos_transf_1"/>
    <property type="match status" value="1"/>
</dbReference>
<proteinExistence type="predicted"/>
<gene>
    <name evidence="3" type="ORF">sS8_0243</name>
</gene>
<dbReference type="Pfam" id="PF13439">
    <property type="entry name" value="Glyco_transf_4"/>
    <property type="match status" value="1"/>
</dbReference>
<dbReference type="AlphaFoldDB" id="A0A286P3I9"/>
<evidence type="ECO:0000313" key="4">
    <source>
        <dbReference type="Proteomes" id="UP000266313"/>
    </source>
</evidence>
<keyword evidence="3" id="KW-0808">Transferase</keyword>
<dbReference type="Gene3D" id="3.40.50.2000">
    <property type="entry name" value="Glycogen Phosphorylase B"/>
    <property type="match status" value="2"/>
</dbReference>
<dbReference type="GO" id="GO:0016757">
    <property type="term" value="F:glycosyltransferase activity"/>
    <property type="evidence" value="ECO:0007669"/>
    <property type="project" value="InterPro"/>
</dbReference>
<dbReference type="PANTHER" id="PTHR45947:SF3">
    <property type="entry name" value="SULFOQUINOVOSYL TRANSFERASE SQD2"/>
    <property type="match status" value="1"/>
</dbReference>
<dbReference type="EMBL" id="AP017928">
    <property type="protein sequence ID" value="BBA32211.1"/>
    <property type="molecule type" value="Genomic_DNA"/>
</dbReference>
<evidence type="ECO:0000313" key="3">
    <source>
        <dbReference type="EMBL" id="BBA32211.1"/>
    </source>
</evidence>
<dbReference type="KEGG" id="mmai:sS8_0243"/>
<protein>
    <submittedName>
        <fullName evidence="3">Glycosyl transferase group 1</fullName>
    </submittedName>
</protein>
<dbReference type="Proteomes" id="UP000266313">
    <property type="component" value="Chromosome"/>
</dbReference>
<organism evidence="3 4">
    <name type="scientific">Methylocaldum marinum</name>
    <dbReference type="NCBI Taxonomy" id="1432792"/>
    <lineage>
        <taxon>Bacteria</taxon>
        <taxon>Pseudomonadati</taxon>
        <taxon>Pseudomonadota</taxon>
        <taxon>Gammaproteobacteria</taxon>
        <taxon>Methylococcales</taxon>
        <taxon>Methylococcaceae</taxon>
        <taxon>Methylocaldum</taxon>
    </lineage>
</organism>
<feature type="domain" description="Glycosyltransferase subfamily 4-like N-terminal" evidence="2">
    <location>
        <begin position="9"/>
        <end position="165"/>
    </location>
</feature>
<dbReference type="InterPro" id="IPR028098">
    <property type="entry name" value="Glyco_trans_4-like_N"/>
</dbReference>
<accession>A0A286P3I9</accession>
<name>A0A286P3I9_9GAMM</name>
<dbReference type="InterPro" id="IPR050194">
    <property type="entry name" value="Glycosyltransferase_grp1"/>
</dbReference>
<dbReference type="InterPro" id="IPR001296">
    <property type="entry name" value="Glyco_trans_1"/>
</dbReference>
<evidence type="ECO:0000259" key="2">
    <source>
        <dbReference type="Pfam" id="PF13439"/>
    </source>
</evidence>
<evidence type="ECO:0000259" key="1">
    <source>
        <dbReference type="Pfam" id="PF00534"/>
    </source>
</evidence>
<sequence>MIVDLAKFYGGADVRVVTLARMLHGQRPYAVVTLQDSVLHRQLEAAGLVCFSVPFSRGDPRVLLYLYRLIRNGAYSVIDVHNPQSQFWGGLAALLGGAKKIVSTVHSAYGQEHGYSLKGRLYELILLLCYRLGFHFIAVSESVHNYLGELGIAPTKISLIHNAIDFGELGSTGRHAALFKELGWDSNVFVLTVVGRLESVKGHEYLFSALGRVAKSKSLLRCLVVGDGARREEYQEQVRKSGLGDIVHFAGFQNDVPALLSGSDAFCLPSLSEGLPYAALEACSFRLPLLLSDVGGLSELFEHGKTAILVPPADINALEHGINWLMDYPADARALGEAAFRLVKQKSDVTEMYNKTLEIYQWNRL</sequence>
<dbReference type="SUPFAM" id="SSF53756">
    <property type="entry name" value="UDP-Glycosyltransferase/glycogen phosphorylase"/>
    <property type="match status" value="1"/>
</dbReference>
<keyword evidence="4" id="KW-1185">Reference proteome</keyword>
<feature type="domain" description="Glycosyl transferase family 1" evidence="1">
    <location>
        <begin position="178"/>
        <end position="339"/>
    </location>
</feature>
<reference evidence="3 4" key="1">
    <citation type="submission" date="2016-12" db="EMBL/GenBank/DDBJ databases">
        <title>Genome sequencing of Methylocaldum marinum.</title>
        <authorList>
            <person name="Takeuchi M."/>
            <person name="Kamagata Y."/>
            <person name="Hiraoka S."/>
            <person name="Oshima K."/>
            <person name="Hattori M."/>
            <person name="Iwasaki W."/>
        </authorList>
    </citation>
    <scope>NUCLEOTIDE SEQUENCE [LARGE SCALE GENOMIC DNA]</scope>
    <source>
        <strain evidence="3 4">S8</strain>
    </source>
</reference>